<dbReference type="EMBL" id="LQMQ01000038">
    <property type="protein sequence ID" value="KUO40635.1"/>
    <property type="molecule type" value="Genomic_DNA"/>
</dbReference>
<proteinExistence type="predicted"/>
<dbReference type="STRING" id="1776334.APZ16_04460"/>
<dbReference type="Pfam" id="PF01841">
    <property type="entry name" value="Transglut_core"/>
    <property type="match status" value="1"/>
</dbReference>
<reference evidence="2 3" key="1">
    <citation type="journal article" date="2016" name="Nat. Microbiol.">
        <title>Genomic inference of the metabolism of cosmopolitan subsurface Archaea, Hadesarchaea.</title>
        <authorList>
            <person name="Baker B.J."/>
            <person name="Saw J.H."/>
            <person name="Lind A.E."/>
            <person name="Lazar C.S."/>
            <person name="Hinrichs K.-U."/>
            <person name="Teske A.P."/>
            <person name="Ettema T.J."/>
        </authorList>
    </citation>
    <scope>NUCLEOTIDE SEQUENCE [LARGE SCALE GENOMIC DNA]</scope>
</reference>
<dbReference type="Gene3D" id="3.10.620.30">
    <property type="match status" value="1"/>
</dbReference>
<evidence type="ECO:0000313" key="3">
    <source>
        <dbReference type="Proteomes" id="UP000074294"/>
    </source>
</evidence>
<sequence length="210" mass="23600">MRKDYARTLIVLLLAFSFIYVIWSYANSTTGRVQMLLVLGQETSRVDDVKAIADQLVLNIKEPVAVGDDSWRSVEDAYYWVVAHVAYRPDDNTVVTVLGERWVLLENERFKSPAETLRDGAGDCEDMAILLTCLLEAGGAKNVRTVVGVYRTGTEQHGHAWTEILTSTGWQILDPTTKWVNTKNAESYHGVAWFNSGGFGWLEGRRERVA</sequence>
<protein>
    <recommendedName>
        <fullName evidence="1">Transglutaminase-like domain-containing protein</fullName>
    </recommendedName>
</protein>
<feature type="domain" description="Transglutaminase-like" evidence="1">
    <location>
        <begin position="72"/>
        <end position="175"/>
    </location>
</feature>
<gene>
    <name evidence="2" type="ORF">APZ16_04460</name>
</gene>
<dbReference type="SUPFAM" id="SSF54001">
    <property type="entry name" value="Cysteine proteinases"/>
    <property type="match status" value="1"/>
</dbReference>
<dbReference type="InterPro" id="IPR002931">
    <property type="entry name" value="Transglutaminase-like"/>
</dbReference>
<evidence type="ECO:0000313" key="2">
    <source>
        <dbReference type="EMBL" id="KUO40635.1"/>
    </source>
</evidence>
<dbReference type="AlphaFoldDB" id="A0A147JVX0"/>
<organism evidence="2 3">
    <name type="scientific">Hadarchaeum yellowstonense</name>
    <dbReference type="NCBI Taxonomy" id="1776334"/>
    <lineage>
        <taxon>Archaea</taxon>
        <taxon>Methanobacteriati</taxon>
        <taxon>Candidatus Hadarchaeota</taxon>
        <taxon>Candidatus Hadarchaeia</taxon>
        <taxon>Candidatus Hadarchaeales</taxon>
        <taxon>Candidatus Hadarchaeaceae</taxon>
        <taxon>Candidatus Hadarchaeum</taxon>
    </lineage>
</organism>
<comment type="caution">
    <text evidence="2">The sequence shown here is derived from an EMBL/GenBank/DDBJ whole genome shotgun (WGS) entry which is preliminary data.</text>
</comment>
<dbReference type="Proteomes" id="UP000074294">
    <property type="component" value="Unassembled WGS sequence"/>
</dbReference>
<dbReference type="PANTHER" id="PTHR33490">
    <property type="entry name" value="BLR5614 PROTEIN-RELATED"/>
    <property type="match status" value="1"/>
</dbReference>
<evidence type="ECO:0000259" key="1">
    <source>
        <dbReference type="Pfam" id="PF01841"/>
    </source>
</evidence>
<name>A0A147JVX0_HADYE</name>
<dbReference type="InterPro" id="IPR038765">
    <property type="entry name" value="Papain-like_cys_pep_sf"/>
</dbReference>
<accession>A0A147JVX0</accession>